<dbReference type="GO" id="GO:0005576">
    <property type="term" value="C:extracellular region"/>
    <property type="evidence" value="ECO:0007669"/>
    <property type="project" value="UniProtKB-SubCell"/>
</dbReference>
<comment type="subcellular location">
    <subcellularLocation>
        <location evidence="1">Secreted</location>
    </subcellularLocation>
</comment>
<dbReference type="Proteomes" id="UP000177954">
    <property type="component" value="Unassembled WGS sequence"/>
</dbReference>
<dbReference type="PROSITE" id="PS51677">
    <property type="entry name" value="NODB"/>
    <property type="match status" value="1"/>
</dbReference>
<evidence type="ECO:0000256" key="1">
    <source>
        <dbReference type="ARBA" id="ARBA00004613"/>
    </source>
</evidence>
<organism evidence="4 5">
    <name type="scientific">Candidatus Ryanbacteria bacterium RIFCSPLOWO2_02_FULL_47_14</name>
    <dbReference type="NCBI Taxonomy" id="1802129"/>
    <lineage>
        <taxon>Bacteria</taxon>
        <taxon>Candidatus Ryaniibacteriota</taxon>
    </lineage>
</organism>
<reference evidence="4 5" key="1">
    <citation type="journal article" date="2016" name="Nat. Commun.">
        <title>Thousands of microbial genomes shed light on interconnected biogeochemical processes in an aquifer system.</title>
        <authorList>
            <person name="Anantharaman K."/>
            <person name="Brown C.T."/>
            <person name="Hug L.A."/>
            <person name="Sharon I."/>
            <person name="Castelle C.J."/>
            <person name="Probst A.J."/>
            <person name="Thomas B.C."/>
            <person name="Singh A."/>
            <person name="Wilkins M.J."/>
            <person name="Karaoz U."/>
            <person name="Brodie E.L."/>
            <person name="Williams K.H."/>
            <person name="Hubbard S.S."/>
            <person name="Banfield J.F."/>
        </authorList>
    </citation>
    <scope>NUCLEOTIDE SEQUENCE [LARGE SCALE GENOMIC DNA]</scope>
</reference>
<evidence type="ECO:0000259" key="3">
    <source>
        <dbReference type="PROSITE" id="PS51677"/>
    </source>
</evidence>
<dbReference type="PANTHER" id="PTHR34216">
    <property type="match status" value="1"/>
</dbReference>
<dbReference type="InterPro" id="IPR051398">
    <property type="entry name" value="Polysacch_Deacetylase"/>
</dbReference>
<dbReference type="Gene3D" id="3.20.20.370">
    <property type="entry name" value="Glycoside hydrolase/deacetylase"/>
    <property type="match status" value="1"/>
</dbReference>
<proteinExistence type="predicted"/>
<dbReference type="AlphaFoldDB" id="A0A1G2GYD5"/>
<protein>
    <recommendedName>
        <fullName evidence="3">NodB homology domain-containing protein</fullName>
    </recommendedName>
</protein>
<dbReference type="SUPFAM" id="SSF88713">
    <property type="entry name" value="Glycoside hydrolase/deacetylase"/>
    <property type="match status" value="1"/>
</dbReference>
<sequence>MRVRYFVKIGVMRKIRDIGASLLWNIGMGPLARALREPRELALAYHAIGKVEGSFAHVTISFEALKEHISYLRNRGYVFRQFRDAPVSGGKNAYIYFDDGFRSVREVVYPYFKNERIPATLFITTDFINQKKAQEVYLTWDEVRGMIDVFEIGSHGARHVKLNKIDVGEAEADMKRSREEIESHMGAPVQSFSYPKGRSSPELERAAARAGYQITTAHPRFHKVRPDPDDTMSIFLWKIILP</sequence>
<dbReference type="Pfam" id="PF01522">
    <property type="entry name" value="Polysacc_deac_1"/>
    <property type="match status" value="1"/>
</dbReference>
<comment type="caution">
    <text evidence="4">The sequence shown here is derived from an EMBL/GenBank/DDBJ whole genome shotgun (WGS) entry which is preliminary data.</text>
</comment>
<dbReference type="CDD" id="cd10918">
    <property type="entry name" value="CE4_NodB_like_5s_6s"/>
    <property type="match status" value="1"/>
</dbReference>
<dbReference type="GO" id="GO:0016810">
    <property type="term" value="F:hydrolase activity, acting on carbon-nitrogen (but not peptide) bonds"/>
    <property type="evidence" value="ECO:0007669"/>
    <property type="project" value="InterPro"/>
</dbReference>
<dbReference type="GO" id="GO:0005975">
    <property type="term" value="P:carbohydrate metabolic process"/>
    <property type="evidence" value="ECO:0007669"/>
    <property type="project" value="InterPro"/>
</dbReference>
<evidence type="ECO:0000313" key="5">
    <source>
        <dbReference type="Proteomes" id="UP000177954"/>
    </source>
</evidence>
<evidence type="ECO:0000256" key="2">
    <source>
        <dbReference type="ARBA" id="ARBA00022729"/>
    </source>
</evidence>
<dbReference type="InterPro" id="IPR011330">
    <property type="entry name" value="Glyco_hydro/deAcase_b/a-brl"/>
</dbReference>
<feature type="domain" description="NodB homology" evidence="3">
    <location>
        <begin position="91"/>
        <end position="242"/>
    </location>
</feature>
<dbReference type="STRING" id="1802129.A3J04_04050"/>
<dbReference type="InterPro" id="IPR002509">
    <property type="entry name" value="NODB_dom"/>
</dbReference>
<keyword evidence="2" id="KW-0732">Signal</keyword>
<dbReference type="EMBL" id="MHNZ01000036">
    <property type="protein sequence ID" value="OGZ55203.1"/>
    <property type="molecule type" value="Genomic_DNA"/>
</dbReference>
<gene>
    <name evidence="4" type="ORF">A3J04_04050</name>
</gene>
<dbReference type="PANTHER" id="PTHR34216:SF3">
    <property type="entry name" value="POLY-BETA-1,6-N-ACETYL-D-GLUCOSAMINE N-DEACETYLASE"/>
    <property type="match status" value="1"/>
</dbReference>
<name>A0A1G2GYD5_9BACT</name>
<accession>A0A1G2GYD5</accession>
<evidence type="ECO:0000313" key="4">
    <source>
        <dbReference type="EMBL" id="OGZ55203.1"/>
    </source>
</evidence>